<evidence type="ECO:0000313" key="1">
    <source>
        <dbReference type="EMBL" id="THD05860.1"/>
    </source>
</evidence>
<sequence>VGQMQDNGTALKPWRHLFRHVTHVPRAQLADLFRKADAFAFPTIIEGRGLGGNEAIACGLPVLTTWKGHGDCVRDGVYGDIVPPREVGVLLSCWMIASR</sequence>
<dbReference type="Gene3D" id="3.40.50.2000">
    <property type="entry name" value="Glycogen Phosphorylase B"/>
    <property type="match status" value="1"/>
</dbReference>
<dbReference type="RefSeq" id="WP_210772060.1">
    <property type="nucleotide sequence ID" value="NZ_MWQO01000117.1"/>
</dbReference>
<proteinExistence type="predicted"/>
<dbReference type="AlphaFoldDB" id="A0A4S3KBU8"/>
<dbReference type="Pfam" id="PF13692">
    <property type="entry name" value="Glyco_trans_1_4"/>
    <property type="match status" value="1"/>
</dbReference>
<comment type="caution">
    <text evidence="1">The sequence shown here is derived from an EMBL/GenBank/DDBJ whole genome shotgun (WGS) entry which is preliminary data.</text>
</comment>
<dbReference type="EMBL" id="MWQO01000117">
    <property type="protein sequence ID" value="THD05860.1"/>
    <property type="molecule type" value="Genomic_DNA"/>
</dbReference>
<protein>
    <submittedName>
        <fullName evidence="1">Uncharacterized protein</fullName>
    </submittedName>
</protein>
<accession>A0A4S3KBU8</accession>
<dbReference type="Proteomes" id="UP000307749">
    <property type="component" value="Unassembled WGS sequence"/>
</dbReference>
<keyword evidence="2" id="KW-1185">Reference proteome</keyword>
<gene>
    <name evidence="1" type="ORF">B1806_16455</name>
</gene>
<reference evidence="1 2" key="1">
    <citation type="submission" date="2017-02" db="EMBL/GenBank/DDBJ databases">
        <title>Whole genome sequencing of Metallibacterium scheffleri DSM 24874 (T).</title>
        <authorList>
            <person name="Kumar S."/>
            <person name="Patil P."/>
            <person name="Patil P.B."/>
        </authorList>
    </citation>
    <scope>NUCLEOTIDE SEQUENCE [LARGE SCALE GENOMIC DNA]</scope>
    <source>
        <strain evidence="1 2">DSM 24874</strain>
    </source>
</reference>
<feature type="non-terminal residue" evidence="1">
    <location>
        <position position="1"/>
    </location>
</feature>
<dbReference type="SUPFAM" id="SSF53756">
    <property type="entry name" value="UDP-Glycosyltransferase/glycogen phosphorylase"/>
    <property type="match status" value="1"/>
</dbReference>
<evidence type="ECO:0000313" key="2">
    <source>
        <dbReference type="Proteomes" id="UP000307749"/>
    </source>
</evidence>
<name>A0A4S3KBU8_9GAMM</name>
<organism evidence="1 2">
    <name type="scientific">Metallibacterium scheffleri</name>
    <dbReference type="NCBI Taxonomy" id="993689"/>
    <lineage>
        <taxon>Bacteria</taxon>
        <taxon>Pseudomonadati</taxon>
        <taxon>Pseudomonadota</taxon>
        <taxon>Gammaproteobacteria</taxon>
        <taxon>Lysobacterales</taxon>
        <taxon>Rhodanobacteraceae</taxon>
        <taxon>Metallibacterium</taxon>
    </lineage>
</organism>